<evidence type="ECO:0008006" key="4">
    <source>
        <dbReference type="Google" id="ProtNLM"/>
    </source>
</evidence>
<comment type="caution">
    <text evidence="2">The sequence shown here is derived from an EMBL/GenBank/DDBJ whole genome shotgun (WGS) entry which is preliminary data.</text>
</comment>
<dbReference type="InterPro" id="IPR018378">
    <property type="entry name" value="C-type_lectin_CS"/>
</dbReference>
<reference evidence="3" key="1">
    <citation type="submission" date="2022-10" db="EMBL/GenBank/DDBJ databases">
        <title>Genome assembly of Pristionchus species.</title>
        <authorList>
            <person name="Yoshida K."/>
            <person name="Sommer R.J."/>
        </authorList>
    </citation>
    <scope>NUCLEOTIDE SEQUENCE [LARGE SCALE GENOMIC DNA]</scope>
    <source>
        <strain evidence="3">RS5460</strain>
    </source>
</reference>
<proteinExistence type="predicted"/>
<dbReference type="PROSITE" id="PS00615">
    <property type="entry name" value="C_TYPE_LECTIN_1"/>
    <property type="match status" value="1"/>
</dbReference>
<dbReference type="InterPro" id="IPR016187">
    <property type="entry name" value="CTDL_fold"/>
</dbReference>
<dbReference type="Proteomes" id="UP001328107">
    <property type="component" value="Unassembled WGS sequence"/>
</dbReference>
<dbReference type="InterPro" id="IPR016186">
    <property type="entry name" value="C-type_lectin-like/link_sf"/>
</dbReference>
<dbReference type="PANTHER" id="PTHR22991:SF40">
    <property type="entry name" value="PROTEIN CBG13490"/>
    <property type="match status" value="1"/>
</dbReference>
<dbReference type="EMBL" id="BTRK01000005">
    <property type="protein sequence ID" value="GMR55966.1"/>
    <property type="molecule type" value="Genomic_DNA"/>
</dbReference>
<protein>
    <recommendedName>
        <fullName evidence="4">CUB domain-containing protein</fullName>
    </recommendedName>
</protein>
<gene>
    <name evidence="2" type="ORF">PMAYCL1PPCAC_26161</name>
</gene>
<evidence type="ECO:0000313" key="3">
    <source>
        <dbReference type="Proteomes" id="UP001328107"/>
    </source>
</evidence>
<dbReference type="AlphaFoldDB" id="A0AAN5IAJ3"/>
<dbReference type="InterPro" id="IPR050976">
    <property type="entry name" value="Snaclec"/>
</dbReference>
<keyword evidence="3" id="KW-1185">Reference proteome</keyword>
<organism evidence="2 3">
    <name type="scientific">Pristionchus mayeri</name>
    <dbReference type="NCBI Taxonomy" id="1317129"/>
    <lineage>
        <taxon>Eukaryota</taxon>
        <taxon>Metazoa</taxon>
        <taxon>Ecdysozoa</taxon>
        <taxon>Nematoda</taxon>
        <taxon>Chromadorea</taxon>
        <taxon>Rhabditida</taxon>
        <taxon>Rhabditina</taxon>
        <taxon>Diplogasteromorpha</taxon>
        <taxon>Diplogasteroidea</taxon>
        <taxon>Neodiplogasteridae</taxon>
        <taxon>Pristionchus</taxon>
    </lineage>
</organism>
<feature type="non-terminal residue" evidence="2">
    <location>
        <position position="1"/>
    </location>
</feature>
<dbReference type="PANTHER" id="PTHR22991">
    <property type="entry name" value="PROTEIN CBG13490"/>
    <property type="match status" value="1"/>
</dbReference>
<evidence type="ECO:0000256" key="1">
    <source>
        <dbReference type="ARBA" id="ARBA00023157"/>
    </source>
</evidence>
<accession>A0AAN5IAJ3</accession>
<keyword evidence="1" id="KW-1015">Disulfide bond</keyword>
<evidence type="ECO:0000313" key="2">
    <source>
        <dbReference type="EMBL" id="GMR55966.1"/>
    </source>
</evidence>
<dbReference type="Gene3D" id="3.10.100.10">
    <property type="entry name" value="Mannose-Binding Protein A, subunit A"/>
    <property type="match status" value="1"/>
</dbReference>
<dbReference type="SUPFAM" id="SSF56436">
    <property type="entry name" value="C-type lectin-like"/>
    <property type="match status" value="1"/>
</dbReference>
<sequence length="88" mass="9479">SGFPMPGYGDCLVMDTRDSAGGWINTECAENHPFVCSRKAFPAPDNTCLGENTKKGAMITTPGFPTNASIPCEYYLKVDSGKKVELEV</sequence>
<feature type="non-terminal residue" evidence="2">
    <location>
        <position position="88"/>
    </location>
</feature>
<name>A0AAN5IAJ3_9BILA</name>
<dbReference type="CDD" id="cd00037">
    <property type="entry name" value="CLECT"/>
    <property type="match status" value="1"/>
</dbReference>